<keyword evidence="4" id="KW-0472">Membrane</keyword>
<dbReference type="SUPFAM" id="SSF48452">
    <property type="entry name" value="TPR-like"/>
    <property type="match status" value="1"/>
</dbReference>
<dbReference type="Gene3D" id="1.25.40.390">
    <property type="match status" value="1"/>
</dbReference>
<dbReference type="InterPro" id="IPR033985">
    <property type="entry name" value="SusD-like_N"/>
</dbReference>
<protein>
    <submittedName>
        <fullName evidence="9">RagB/SusD family nutrient uptake outer membrane protein</fullName>
    </submittedName>
</protein>
<evidence type="ECO:0000256" key="4">
    <source>
        <dbReference type="ARBA" id="ARBA00023136"/>
    </source>
</evidence>
<evidence type="ECO:0000313" key="10">
    <source>
        <dbReference type="Proteomes" id="UP000286063"/>
    </source>
</evidence>
<dbReference type="Proteomes" id="UP000286063">
    <property type="component" value="Unassembled WGS sequence"/>
</dbReference>
<dbReference type="OrthoDB" id="1100079at2"/>
<dbReference type="RefSeq" id="WP_117721810.1">
    <property type="nucleotide sequence ID" value="NZ_CAJKXH010000044.1"/>
</dbReference>
<dbReference type="InterPro" id="IPR011990">
    <property type="entry name" value="TPR-like_helical_dom_sf"/>
</dbReference>
<reference evidence="9 10" key="1">
    <citation type="submission" date="2018-08" db="EMBL/GenBank/DDBJ databases">
        <title>A genome reference for cultivated species of the human gut microbiota.</title>
        <authorList>
            <person name="Zou Y."/>
            <person name="Xue W."/>
            <person name="Luo G."/>
        </authorList>
    </citation>
    <scope>NUCLEOTIDE SEQUENCE [LARGE SCALE GENOMIC DNA]</scope>
    <source>
        <strain evidence="9 10">OF02-7</strain>
    </source>
</reference>
<proteinExistence type="inferred from homology"/>
<comment type="caution">
    <text evidence="9">The sequence shown here is derived from an EMBL/GenBank/DDBJ whole genome shotgun (WGS) entry which is preliminary data.</text>
</comment>
<sequence length="474" mass="54414">MRKKIYSLSIALLLGCSACNDWLTVQPATSILAEDLYATNDGIKQALNGTYLNMRGVLYNPAGYMGGGGMTESLACSWTVSEGNREYDLSNHDYDSDLVESSLSSSFQGFYKIVVTMNDLIQGVELNKKKISDDVYNIGVGEAHALRALAHFDLIRLWGPVPSKVDVNRTYLPYVTVNSANRYEYVTYEKYMTLLFEDLKRAEELLGKSDVVLKMSFEDTETTSSVWPYRKSRMNYYGVLGLLARVHLWYGNIEEALRYARLVKDATNPDGSKKFRLTNEVDDFPDNSWVDGTCYSEHICGTKCDTYDYGKGGWQSGRAMIVNVNPTFVQTLFDGNTSDFRYKKLWTYERTGLMIYGYVLRKYRCFYTGTKAAQNFPIIRLSEMYLMIMEKAPLTEANEVYKEFCTARGIEYVPLTETDRQERVCKEWIRELIGEGQNFFTYKRLNVRNMIFGISECSEEQYILPIPEKEYLGE</sequence>
<name>A0A413IQK5_9BACT</name>
<dbReference type="InterPro" id="IPR012944">
    <property type="entry name" value="SusD_RagB_dom"/>
</dbReference>
<dbReference type="Pfam" id="PF07980">
    <property type="entry name" value="SusD_RagB"/>
    <property type="match status" value="1"/>
</dbReference>
<evidence type="ECO:0000256" key="3">
    <source>
        <dbReference type="ARBA" id="ARBA00022729"/>
    </source>
</evidence>
<comment type="subcellular location">
    <subcellularLocation>
        <location evidence="1">Cell outer membrane</location>
    </subcellularLocation>
</comment>
<feature type="chain" id="PRO_5019579722" evidence="6">
    <location>
        <begin position="22"/>
        <end position="474"/>
    </location>
</feature>
<feature type="domain" description="SusD-like N-terminal" evidence="8">
    <location>
        <begin position="87"/>
        <end position="209"/>
    </location>
</feature>
<evidence type="ECO:0000259" key="7">
    <source>
        <dbReference type="Pfam" id="PF07980"/>
    </source>
</evidence>
<dbReference type="AlphaFoldDB" id="A0A413IQK5"/>
<feature type="domain" description="RagB/SusD" evidence="7">
    <location>
        <begin position="342"/>
        <end position="446"/>
    </location>
</feature>
<organism evidence="9 10">
    <name type="scientific">Butyricimonas virosa</name>
    <dbReference type="NCBI Taxonomy" id="544645"/>
    <lineage>
        <taxon>Bacteria</taxon>
        <taxon>Pseudomonadati</taxon>
        <taxon>Bacteroidota</taxon>
        <taxon>Bacteroidia</taxon>
        <taxon>Bacteroidales</taxon>
        <taxon>Odoribacteraceae</taxon>
        <taxon>Butyricimonas</taxon>
    </lineage>
</organism>
<evidence type="ECO:0000256" key="6">
    <source>
        <dbReference type="SAM" id="SignalP"/>
    </source>
</evidence>
<dbReference type="PROSITE" id="PS51257">
    <property type="entry name" value="PROKAR_LIPOPROTEIN"/>
    <property type="match status" value="1"/>
</dbReference>
<dbReference type="GO" id="GO:0009279">
    <property type="term" value="C:cell outer membrane"/>
    <property type="evidence" value="ECO:0007669"/>
    <property type="project" value="UniProtKB-SubCell"/>
</dbReference>
<comment type="similarity">
    <text evidence="2">Belongs to the SusD family.</text>
</comment>
<feature type="signal peptide" evidence="6">
    <location>
        <begin position="1"/>
        <end position="21"/>
    </location>
</feature>
<accession>A0A413IQK5</accession>
<keyword evidence="3 6" id="KW-0732">Signal</keyword>
<evidence type="ECO:0000256" key="1">
    <source>
        <dbReference type="ARBA" id="ARBA00004442"/>
    </source>
</evidence>
<evidence type="ECO:0000313" key="9">
    <source>
        <dbReference type="EMBL" id="RGY19536.1"/>
    </source>
</evidence>
<evidence type="ECO:0000256" key="5">
    <source>
        <dbReference type="ARBA" id="ARBA00023237"/>
    </source>
</evidence>
<evidence type="ECO:0000256" key="2">
    <source>
        <dbReference type="ARBA" id="ARBA00006275"/>
    </source>
</evidence>
<keyword evidence="5" id="KW-0998">Cell outer membrane</keyword>
<evidence type="ECO:0000259" key="8">
    <source>
        <dbReference type="Pfam" id="PF14322"/>
    </source>
</evidence>
<gene>
    <name evidence="9" type="ORF">DXA50_05575</name>
</gene>
<dbReference type="Pfam" id="PF14322">
    <property type="entry name" value="SusD-like_3"/>
    <property type="match status" value="1"/>
</dbReference>
<dbReference type="EMBL" id="QSCR01000006">
    <property type="protein sequence ID" value="RGY19536.1"/>
    <property type="molecule type" value="Genomic_DNA"/>
</dbReference>